<name>A0A444UAG4_ACIRT</name>
<dbReference type="AlphaFoldDB" id="A0A444UAG4"/>
<evidence type="ECO:0000313" key="3">
    <source>
        <dbReference type="Proteomes" id="UP000289886"/>
    </source>
</evidence>
<protein>
    <submittedName>
        <fullName evidence="2">Uncharacterized protein</fullName>
    </submittedName>
</protein>
<proteinExistence type="predicted"/>
<gene>
    <name evidence="2" type="ORF">EOD39_6337</name>
</gene>
<keyword evidence="3" id="KW-1185">Reference proteome</keyword>
<organism evidence="2 3">
    <name type="scientific">Acipenser ruthenus</name>
    <name type="common">Sterlet sturgeon</name>
    <dbReference type="NCBI Taxonomy" id="7906"/>
    <lineage>
        <taxon>Eukaryota</taxon>
        <taxon>Metazoa</taxon>
        <taxon>Chordata</taxon>
        <taxon>Craniata</taxon>
        <taxon>Vertebrata</taxon>
        <taxon>Euteleostomi</taxon>
        <taxon>Actinopterygii</taxon>
        <taxon>Chondrostei</taxon>
        <taxon>Acipenseriformes</taxon>
        <taxon>Acipenseridae</taxon>
        <taxon>Acipenser</taxon>
    </lineage>
</organism>
<reference evidence="2 3" key="1">
    <citation type="submission" date="2019-01" db="EMBL/GenBank/DDBJ databases">
        <title>Draft Genome and Complete Hox-Cluster Characterization of the Sterlet Sturgeon (Acipenser ruthenus).</title>
        <authorList>
            <person name="Wei Q."/>
        </authorList>
    </citation>
    <scope>NUCLEOTIDE SEQUENCE [LARGE SCALE GENOMIC DNA]</scope>
    <source>
        <strain evidence="2">WHYD16114868_AA</strain>
        <tissue evidence="2">Blood</tissue>
    </source>
</reference>
<dbReference type="EMBL" id="SCEB01214939">
    <property type="protein sequence ID" value="RXM32160.1"/>
    <property type="molecule type" value="Genomic_DNA"/>
</dbReference>
<evidence type="ECO:0000256" key="1">
    <source>
        <dbReference type="SAM" id="MobiDB-lite"/>
    </source>
</evidence>
<feature type="region of interest" description="Disordered" evidence="1">
    <location>
        <begin position="1"/>
        <end position="21"/>
    </location>
</feature>
<dbReference type="Proteomes" id="UP000289886">
    <property type="component" value="Unassembled WGS sequence"/>
</dbReference>
<accession>A0A444UAG4</accession>
<sequence>MEQAEEGGRGRGRGIVSRQPGQIDPLLPVAVRSVPVAERAILHARCALAPVIGCWLCLPIGPSVRLGTNGIAVRSGTRLA</sequence>
<evidence type="ECO:0000313" key="2">
    <source>
        <dbReference type="EMBL" id="RXM32160.1"/>
    </source>
</evidence>
<comment type="caution">
    <text evidence="2">The sequence shown here is derived from an EMBL/GenBank/DDBJ whole genome shotgun (WGS) entry which is preliminary data.</text>
</comment>